<gene>
    <name evidence="3" type="ORF">HYPSUDRAFT_970403</name>
</gene>
<accession>A0A0D2NGE4</accession>
<evidence type="ECO:0000256" key="2">
    <source>
        <dbReference type="SAM" id="Phobius"/>
    </source>
</evidence>
<evidence type="ECO:0000256" key="1">
    <source>
        <dbReference type="SAM" id="MobiDB-lite"/>
    </source>
</evidence>
<evidence type="ECO:0000313" key="4">
    <source>
        <dbReference type="Proteomes" id="UP000054270"/>
    </source>
</evidence>
<sequence>MSTTMQDASQIQRRHRPAEEVRALRRAGPAQLRVRVVRVRMELVRVLRMLRRRRPAVHLQRLLQHLALAPKLTPALLLLLLLVLLLVLVVIVAVAGVLFAVLFRRGGERRRRCHRCARAWQDERGRHRRRAEHHLPALRVLDALHPSTPTHPGTLRPQHRAHRRRPQRSAKVRRRHPTRVVPRLPARLARLAERADGHQVPAPHPTTACTRCRIGSGRDGRRGNGLGDCVVKERRVEHVVELDRLRVRVHGHGMCMGVLAA</sequence>
<feature type="region of interest" description="Disordered" evidence="1">
    <location>
        <begin position="141"/>
        <end position="179"/>
    </location>
</feature>
<feature type="compositionally biased region" description="Basic residues" evidence="1">
    <location>
        <begin position="157"/>
        <end position="178"/>
    </location>
</feature>
<dbReference type="AlphaFoldDB" id="A0A0D2NGE4"/>
<dbReference type="EMBL" id="KN817594">
    <property type="protein sequence ID" value="KJA18049.1"/>
    <property type="molecule type" value="Genomic_DNA"/>
</dbReference>
<keyword evidence="2" id="KW-1133">Transmembrane helix</keyword>
<name>A0A0D2NGE4_HYPSF</name>
<proteinExistence type="predicted"/>
<organism evidence="3 4">
    <name type="scientific">Hypholoma sublateritium (strain FD-334 SS-4)</name>
    <dbReference type="NCBI Taxonomy" id="945553"/>
    <lineage>
        <taxon>Eukaryota</taxon>
        <taxon>Fungi</taxon>
        <taxon>Dikarya</taxon>
        <taxon>Basidiomycota</taxon>
        <taxon>Agaricomycotina</taxon>
        <taxon>Agaricomycetes</taxon>
        <taxon>Agaricomycetidae</taxon>
        <taxon>Agaricales</taxon>
        <taxon>Agaricineae</taxon>
        <taxon>Strophariaceae</taxon>
        <taxon>Hypholoma</taxon>
    </lineage>
</organism>
<reference evidence="4" key="1">
    <citation type="submission" date="2014-04" db="EMBL/GenBank/DDBJ databases">
        <title>Evolutionary Origins and Diversification of the Mycorrhizal Mutualists.</title>
        <authorList>
            <consortium name="DOE Joint Genome Institute"/>
            <consortium name="Mycorrhizal Genomics Consortium"/>
            <person name="Kohler A."/>
            <person name="Kuo A."/>
            <person name="Nagy L.G."/>
            <person name="Floudas D."/>
            <person name="Copeland A."/>
            <person name="Barry K.W."/>
            <person name="Cichocki N."/>
            <person name="Veneault-Fourrey C."/>
            <person name="LaButti K."/>
            <person name="Lindquist E.A."/>
            <person name="Lipzen A."/>
            <person name="Lundell T."/>
            <person name="Morin E."/>
            <person name="Murat C."/>
            <person name="Riley R."/>
            <person name="Ohm R."/>
            <person name="Sun H."/>
            <person name="Tunlid A."/>
            <person name="Henrissat B."/>
            <person name="Grigoriev I.V."/>
            <person name="Hibbett D.S."/>
            <person name="Martin F."/>
        </authorList>
    </citation>
    <scope>NUCLEOTIDE SEQUENCE [LARGE SCALE GENOMIC DNA]</scope>
    <source>
        <strain evidence="4">FD-334 SS-4</strain>
    </source>
</reference>
<keyword evidence="4" id="KW-1185">Reference proteome</keyword>
<dbReference type="Proteomes" id="UP000054270">
    <property type="component" value="Unassembled WGS sequence"/>
</dbReference>
<protein>
    <submittedName>
        <fullName evidence="3">Uncharacterized protein</fullName>
    </submittedName>
</protein>
<keyword evidence="2" id="KW-0472">Membrane</keyword>
<evidence type="ECO:0000313" key="3">
    <source>
        <dbReference type="EMBL" id="KJA18049.1"/>
    </source>
</evidence>
<feature type="transmembrane region" description="Helical" evidence="2">
    <location>
        <begin position="75"/>
        <end position="103"/>
    </location>
</feature>
<keyword evidence="2" id="KW-0812">Transmembrane</keyword>